<dbReference type="InterPro" id="IPR001497">
    <property type="entry name" value="MethylDNA_cys_MeTrfase_AS"/>
</dbReference>
<dbReference type="InterPro" id="IPR036388">
    <property type="entry name" value="WH-like_DNA-bd_sf"/>
</dbReference>
<feature type="binding site" evidence="16">
    <location>
        <position position="122"/>
    </location>
    <ligand>
        <name>Zn(2+)</name>
        <dbReference type="ChEBI" id="CHEBI:29105"/>
    </ligand>
</feature>
<dbReference type="PROSITE" id="PS00374">
    <property type="entry name" value="MGMT"/>
    <property type="match status" value="1"/>
</dbReference>
<evidence type="ECO:0000256" key="1">
    <source>
        <dbReference type="ARBA" id="ARBA00001286"/>
    </source>
</evidence>
<evidence type="ECO:0000256" key="10">
    <source>
        <dbReference type="ARBA" id="ARBA00023125"/>
    </source>
</evidence>
<evidence type="ECO:0000256" key="7">
    <source>
        <dbReference type="ARBA" id="ARBA00022763"/>
    </source>
</evidence>
<evidence type="ECO:0000259" key="17">
    <source>
        <dbReference type="PROSITE" id="PS01124"/>
    </source>
</evidence>
<comment type="similarity">
    <text evidence="2">Belongs to the MGMT family.</text>
</comment>
<dbReference type="GO" id="GO:0003700">
    <property type="term" value="F:DNA-binding transcription factor activity"/>
    <property type="evidence" value="ECO:0007669"/>
    <property type="project" value="InterPro"/>
</dbReference>
<evidence type="ECO:0000256" key="11">
    <source>
        <dbReference type="ARBA" id="ARBA00023159"/>
    </source>
</evidence>
<comment type="cofactor">
    <cofactor evidence="16">
        <name>Zn(2+)</name>
        <dbReference type="ChEBI" id="CHEBI:29105"/>
    </cofactor>
    <text evidence="16">Binds 1 zinc ion per subunit.</text>
</comment>
<dbReference type="SUPFAM" id="SSF46689">
    <property type="entry name" value="Homeodomain-like"/>
    <property type="match status" value="1"/>
</dbReference>
<organism evidence="18 19">
    <name type="scientific">Ktedonobacter racemifer DSM 44963</name>
    <dbReference type="NCBI Taxonomy" id="485913"/>
    <lineage>
        <taxon>Bacteria</taxon>
        <taxon>Bacillati</taxon>
        <taxon>Chloroflexota</taxon>
        <taxon>Ktedonobacteria</taxon>
        <taxon>Ktedonobacterales</taxon>
        <taxon>Ktedonobacteraceae</taxon>
        <taxon>Ktedonobacter</taxon>
    </lineage>
</organism>
<dbReference type="Pfam" id="PF02870">
    <property type="entry name" value="Methyltransf_1N"/>
    <property type="match status" value="1"/>
</dbReference>
<dbReference type="Gene3D" id="1.10.10.10">
    <property type="entry name" value="Winged helix-like DNA-binding domain superfamily/Winged helix DNA-binding domain"/>
    <property type="match status" value="1"/>
</dbReference>
<dbReference type="SUPFAM" id="SSF57884">
    <property type="entry name" value="Ada DNA repair protein, N-terminal domain (N-Ada 10)"/>
    <property type="match status" value="1"/>
</dbReference>
<sequence length="407" mass="46315">MSYFTLFMFKWFNLVDLFPFGAQESDSLSPLPDLYLLMYRIQERGNASMLEIQIHNQSTLDEEQCWNALTTRSAQMDGAFVFAVRSTGIYCRPSCPARRPQRENVRFFRLPAEAVAAGFRPCLRCHPDQQQVPSPHTELVKQIRQYIEDHLETPLRLANLSTQFHMSPYHLQRTFKQVTGLSPRQYTESLRLKQFKTRLQEGEPVTSALYNAGYQSSSSVYERTPMQLGMTPATYQRGGKGVRLAYTISESTLGNVLIATTERGLAAIRFGESRQDLEAELAREYPQAEHTYDTERLRPWLEHLQRALAGQAIETDIPLDVQATAFQWKVWRALQAIPAGQTRSYSEVAQAIGQPSAVRAVAQACAANHVAVFIPCHRVVRNNGQLGGYRWGIERKQRLLALEQSKL</sequence>
<dbReference type="STRING" id="485913.Krac_3207"/>
<dbReference type="InParanoid" id="D6U0Q7"/>
<comment type="caution">
    <text evidence="18">The sequence shown here is derived from an EMBL/GenBank/DDBJ whole genome shotgun (WGS) entry which is preliminary data.</text>
</comment>
<keyword evidence="10" id="KW-0238">DNA-binding</keyword>
<dbReference type="Gene3D" id="1.10.10.60">
    <property type="entry name" value="Homeodomain-like"/>
    <property type="match status" value="1"/>
</dbReference>
<dbReference type="InterPro" id="IPR035451">
    <property type="entry name" value="Ada-like_dom_sf"/>
</dbReference>
<dbReference type="PIRSF" id="PIRSF000409">
    <property type="entry name" value="Ada"/>
    <property type="match status" value="1"/>
</dbReference>
<reference evidence="18 19" key="1">
    <citation type="journal article" date="2011" name="Stand. Genomic Sci.">
        <title>Non-contiguous finished genome sequence and contextual data of the filamentous soil bacterium Ktedonobacter racemifer type strain (SOSP1-21).</title>
        <authorList>
            <person name="Chang Y.J."/>
            <person name="Land M."/>
            <person name="Hauser L."/>
            <person name="Chertkov O."/>
            <person name="Del Rio T.G."/>
            <person name="Nolan M."/>
            <person name="Copeland A."/>
            <person name="Tice H."/>
            <person name="Cheng J.F."/>
            <person name="Lucas S."/>
            <person name="Han C."/>
            <person name="Goodwin L."/>
            <person name="Pitluck S."/>
            <person name="Ivanova N."/>
            <person name="Ovchinikova G."/>
            <person name="Pati A."/>
            <person name="Chen A."/>
            <person name="Palaniappan K."/>
            <person name="Mavromatis K."/>
            <person name="Liolios K."/>
            <person name="Brettin T."/>
            <person name="Fiebig A."/>
            <person name="Rohde M."/>
            <person name="Abt B."/>
            <person name="Goker M."/>
            <person name="Detter J.C."/>
            <person name="Woyke T."/>
            <person name="Bristow J."/>
            <person name="Eisen J.A."/>
            <person name="Markowitz V."/>
            <person name="Hugenholtz P."/>
            <person name="Kyrpides N.C."/>
            <person name="Klenk H.P."/>
            <person name="Lapidus A."/>
        </authorList>
    </citation>
    <scope>NUCLEOTIDE SEQUENCE [LARGE SCALE GENOMIC DNA]</scope>
    <source>
        <strain evidence="19">DSM 44963</strain>
    </source>
</reference>
<dbReference type="eggNOG" id="COG2169">
    <property type="taxonomic scope" value="Bacteria"/>
</dbReference>
<comment type="catalytic activity">
    <reaction evidence="14">
        <text>a 6-O-methyl-2'-deoxyguanosine in DNA + L-cysteinyl-[protein] = S-methyl-L-cysteinyl-[protein] + a 2'-deoxyguanosine in DNA</text>
        <dbReference type="Rhea" id="RHEA:24000"/>
        <dbReference type="Rhea" id="RHEA-COMP:10131"/>
        <dbReference type="Rhea" id="RHEA-COMP:10132"/>
        <dbReference type="Rhea" id="RHEA-COMP:11367"/>
        <dbReference type="Rhea" id="RHEA-COMP:11368"/>
        <dbReference type="ChEBI" id="CHEBI:29950"/>
        <dbReference type="ChEBI" id="CHEBI:82612"/>
        <dbReference type="ChEBI" id="CHEBI:85445"/>
        <dbReference type="ChEBI" id="CHEBI:85448"/>
        <dbReference type="EC" id="2.1.1.63"/>
    </reaction>
</comment>
<evidence type="ECO:0000256" key="14">
    <source>
        <dbReference type="ARBA" id="ARBA00049348"/>
    </source>
</evidence>
<dbReference type="CDD" id="cd06445">
    <property type="entry name" value="ATase"/>
    <property type="match status" value="1"/>
</dbReference>
<evidence type="ECO:0000256" key="12">
    <source>
        <dbReference type="ARBA" id="ARBA00023163"/>
    </source>
</evidence>
<dbReference type="PROSITE" id="PS01124">
    <property type="entry name" value="HTH_ARAC_FAMILY_2"/>
    <property type="match status" value="1"/>
</dbReference>
<protein>
    <recommendedName>
        <fullName evidence="3">methylated-DNA--[protein]-cysteine S-methyltransferase</fullName>
        <ecNumber evidence="3">2.1.1.63</ecNumber>
    </recommendedName>
</protein>
<keyword evidence="9" id="KW-0805">Transcription regulation</keyword>
<keyword evidence="7" id="KW-0227">DNA damage</keyword>
<evidence type="ECO:0000256" key="13">
    <source>
        <dbReference type="ARBA" id="ARBA00023204"/>
    </source>
</evidence>
<evidence type="ECO:0000256" key="15">
    <source>
        <dbReference type="PIRSR" id="PIRSR000409-1"/>
    </source>
</evidence>
<dbReference type="FunFam" id="1.10.10.10:FF:000214">
    <property type="entry name" value="Methylated-DNA--protein-cysteine methyltransferase"/>
    <property type="match status" value="1"/>
</dbReference>
<evidence type="ECO:0000256" key="2">
    <source>
        <dbReference type="ARBA" id="ARBA00008711"/>
    </source>
</evidence>
<evidence type="ECO:0000256" key="4">
    <source>
        <dbReference type="ARBA" id="ARBA00022603"/>
    </source>
</evidence>
<evidence type="ECO:0000313" key="19">
    <source>
        <dbReference type="Proteomes" id="UP000004508"/>
    </source>
</evidence>
<dbReference type="InterPro" id="IPR016221">
    <property type="entry name" value="Bifunct_regulatory_prot_Ada"/>
</dbReference>
<dbReference type="EC" id="2.1.1.63" evidence="3"/>
<dbReference type="Proteomes" id="UP000004508">
    <property type="component" value="Unassembled WGS sequence"/>
</dbReference>
<dbReference type="SUPFAM" id="SSF46767">
    <property type="entry name" value="Methylated DNA-protein cysteine methyltransferase, C-terminal domain"/>
    <property type="match status" value="1"/>
</dbReference>
<evidence type="ECO:0000256" key="5">
    <source>
        <dbReference type="ARBA" id="ARBA00022679"/>
    </source>
</evidence>
<dbReference type="InterPro" id="IPR036631">
    <property type="entry name" value="MGMT_N_sf"/>
</dbReference>
<dbReference type="InterPro" id="IPR036217">
    <property type="entry name" value="MethylDNA_cys_MeTrfase_DNAb"/>
</dbReference>
<dbReference type="NCBIfam" id="TIGR00589">
    <property type="entry name" value="ogt"/>
    <property type="match status" value="1"/>
</dbReference>
<feature type="binding site" evidence="16">
    <location>
        <position position="91"/>
    </location>
    <ligand>
        <name>Zn(2+)</name>
        <dbReference type="ChEBI" id="CHEBI:29105"/>
    </ligand>
</feature>
<keyword evidence="19" id="KW-1185">Reference proteome</keyword>
<keyword evidence="11" id="KW-0010">Activator</keyword>
<dbReference type="PANTHER" id="PTHR10815:SF14">
    <property type="entry name" value="BIFUNCTIONAL TRANSCRIPTIONAL ACTIVATOR_DNA REPAIR ENZYME ADA"/>
    <property type="match status" value="1"/>
</dbReference>
<evidence type="ECO:0000256" key="16">
    <source>
        <dbReference type="PIRSR" id="PIRSR000409-3"/>
    </source>
</evidence>
<dbReference type="GO" id="GO:0043565">
    <property type="term" value="F:sequence-specific DNA binding"/>
    <property type="evidence" value="ECO:0007669"/>
    <property type="project" value="InterPro"/>
</dbReference>
<evidence type="ECO:0000256" key="9">
    <source>
        <dbReference type="ARBA" id="ARBA00023015"/>
    </source>
</evidence>
<dbReference type="InterPro" id="IPR008332">
    <property type="entry name" value="MethylG_MeTrfase_N"/>
</dbReference>
<dbReference type="GO" id="GO:0032259">
    <property type="term" value="P:methylation"/>
    <property type="evidence" value="ECO:0007669"/>
    <property type="project" value="UniProtKB-KW"/>
</dbReference>
<feature type="active site" description="Nucleophile; methyl group acceptor from methylphosphotriester" evidence="15">
    <location>
        <position position="91"/>
    </location>
</feature>
<keyword evidence="4 18" id="KW-0489">Methyltransferase</keyword>
<dbReference type="NCBIfam" id="NF011964">
    <property type="entry name" value="PRK15435.1"/>
    <property type="match status" value="1"/>
</dbReference>
<evidence type="ECO:0000313" key="18">
    <source>
        <dbReference type="EMBL" id="EFH82397.1"/>
    </source>
</evidence>
<keyword evidence="5 18" id="KW-0808">Transferase</keyword>
<dbReference type="Pfam" id="PF02805">
    <property type="entry name" value="Ada_Zn_binding"/>
    <property type="match status" value="1"/>
</dbReference>
<dbReference type="Pfam" id="PF01035">
    <property type="entry name" value="DNA_binding_1"/>
    <property type="match status" value="1"/>
</dbReference>
<dbReference type="Gene3D" id="3.30.160.70">
    <property type="entry name" value="Methylated DNA-protein cysteine methyltransferase domain"/>
    <property type="match status" value="1"/>
</dbReference>
<evidence type="ECO:0000256" key="3">
    <source>
        <dbReference type="ARBA" id="ARBA00011918"/>
    </source>
</evidence>
<dbReference type="InterPro" id="IPR009057">
    <property type="entry name" value="Homeodomain-like_sf"/>
</dbReference>
<evidence type="ECO:0000256" key="8">
    <source>
        <dbReference type="ARBA" id="ARBA00022833"/>
    </source>
</evidence>
<feature type="binding site" evidence="16">
    <location>
        <position position="95"/>
    </location>
    <ligand>
        <name>Zn(2+)</name>
        <dbReference type="ChEBI" id="CHEBI:29105"/>
    </ligand>
</feature>
<name>D6U0Q7_KTERA</name>
<feature type="active site" description="Nucleophile; methyl group acceptor from either O6-methylguanine or O4-methylthymine" evidence="15">
    <location>
        <position position="376"/>
    </location>
</feature>
<dbReference type="Pfam" id="PF12833">
    <property type="entry name" value="HTH_18"/>
    <property type="match status" value="1"/>
</dbReference>
<gene>
    <name evidence="18" type="ORF">Krac_3207</name>
</gene>
<dbReference type="EMBL" id="ADVG01000004">
    <property type="protein sequence ID" value="EFH82397.1"/>
    <property type="molecule type" value="Genomic_DNA"/>
</dbReference>
<dbReference type="AlphaFoldDB" id="D6U0Q7"/>
<dbReference type="InterPro" id="IPR018060">
    <property type="entry name" value="HTH_AraC"/>
</dbReference>
<keyword evidence="6 16" id="KW-0479">Metal-binding</keyword>
<comment type="catalytic activity">
    <reaction evidence="1">
        <text>a 4-O-methyl-thymidine in DNA + L-cysteinyl-[protein] = a thymidine in DNA + S-methyl-L-cysteinyl-[protein]</text>
        <dbReference type="Rhea" id="RHEA:53428"/>
        <dbReference type="Rhea" id="RHEA-COMP:10131"/>
        <dbReference type="Rhea" id="RHEA-COMP:10132"/>
        <dbReference type="Rhea" id="RHEA-COMP:13555"/>
        <dbReference type="Rhea" id="RHEA-COMP:13556"/>
        <dbReference type="ChEBI" id="CHEBI:29950"/>
        <dbReference type="ChEBI" id="CHEBI:82612"/>
        <dbReference type="ChEBI" id="CHEBI:137386"/>
        <dbReference type="ChEBI" id="CHEBI:137387"/>
        <dbReference type="EC" id="2.1.1.63"/>
    </reaction>
</comment>
<accession>D6U0Q7</accession>
<feature type="domain" description="HTH araC/xylS-type" evidence="17">
    <location>
        <begin position="141"/>
        <end position="238"/>
    </location>
</feature>
<dbReference type="InterPro" id="IPR014048">
    <property type="entry name" value="MethylDNA_cys_MeTrfase_DNA-bd"/>
</dbReference>
<dbReference type="SUPFAM" id="SSF53155">
    <property type="entry name" value="Methylated DNA-protein cysteine methyltransferase domain"/>
    <property type="match status" value="1"/>
</dbReference>
<keyword evidence="12" id="KW-0804">Transcription</keyword>
<dbReference type="PANTHER" id="PTHR10815">
    <property type="entry name" value="METHYLATED-DNA--PROTEIN-CYSTEINE METHYLTRANSFERASE"/>
    <property type="match status" value="1"/>
</dbReference>
<dbReference type="InterPro" id="IPR004026">
    <property type="entry name" value="Ada_DNA_repair_Zn-bd"/>
</dbReference>
<dbReference type="FunFam" id="3.40.10.10:FF:000001">
    <property type="entry name" value="DNA-3-methyladenine glycosylase 2"/>
    <property type="match status" value="1"/>
</dbReference>
<dbReference type="eggNOG" id="COG0350">
    <property type="taxonomic scope" value="Bacteria"/>
</dbReference>
<keyword evidence="8 16" id="KW-0862">Zinc</keyword>
<dbReference type="GO" id="GO:0003908">
    <property type="term" value="F:methylated-DNA-[protein]-cysteine S-methyltransferase activity"/>
    <property type="evidence" value="ECO:0007669"/>
    <property type="project" value="UniProtKB-EC"/>
</dbReference>
<dbReference type="SMART" id="SM00342">
    <property type="entry name" value="HTH_ARAC"/>
    <property type="match status" value="1"/>
</dbReference>
<keyword evidence="13" id="KW-0234">DNA repair</keyword>
<dbReference type="GO" id="GO:0008270">
    <property type="term" value="F:zinc ion binding"/>
    <property type="evidence" value="ECO:0007669"/>
    <property type="project" value="InterPro"/>
</dbReference>
<proteinExistence type="inferred from homology"/>
<evidence type="ECO:0000256" key="6">
    <source>
        <dbReference type="ARBA" id="ARBA00022723"/>
    </source>
</evidence>
<feature type="binding site" evidence="16">
    <location>
        <position position="125"/>
    </location>
    <ligand>
        <name>Zn(2+)</name>
        <dbReference type="ChEBI" id="CHEBI:29105"/>
    </ligand>
</feature>
<dbReference type="Gene3D" id="3.40.10.10">
    <property type="entry name" value="DNA Methylphosphotriester Repair Domain"/>
    <property type="match status" value="1"/>
</dbReference>
<dbReference type="GO" id="GO:0006307">
    <property type="term" value="P:DNA alkylation repair"/>
    <property type="evidence" value="ECO:0007669"/>
    <property type="project" value="UniProtKB-ARBA"/>
</dbReference>